<dbReference type="Proteomes" id="UP000318995">
    <property type="component" value="Unassembled WGS sequence"/>
</dbReference>
<reference evidence="3 4" key="1">
    <citation type="submission" date="2019-02" db="EMBL/GenBank/DDBJ databases">
        <title>Deep-cultivation of Planctomycetes and their phenomic and genomic characterization uncovers novel biology.</title>
        <authorList>
            <person name="Wiegand S."/>
            <person name="Jogler M."/>
            <person name="Boedeker C."/>
            <person name="Pinto D."/>
            <person name="Vollmers J."/>
            <person name="Rivas-Marin E."/>
            <person name="Kohn T."/>
            <person name="Peeters S.H."/>
            <person name="Heuer A."/>
            <person name="Rast P."/>
            <person name="Oberbeckmann S."/>
            <person name="Bunk B."/>
            <person name="Jeske O."/>
            <person name="Meyerdierks A."/>
            <person name="Storesund J.E."/>
            <person name="Kallscheuer N."/>
            <person name="Luecker S."/>
            <person name="Lage O.M."/>
            <person name="Pohl T."/>
            <person name="Merkel B.J."/>
            <person name="Hornburger P."/>
            <person name="Mueller R.-W."/>
            <person name="Bruemmer F."/>
            <person name="Labrenz M."/>
            <person name="Spormann A.M."/>
            <person name="Op Den Camp H."/>
            <person name="Overmann J."/>
            <person name="Amann R."/>
            <person name="Jetten M.S.M."/>
            <person name="Mascher T."/>
            <person name="Medema M.H."/>
            <person name="Devos D.P."/>
            <person name="Kaster A.-K."/>
            <person name="Ovreas L."/>
            <person name="Rohde M."/>
            <person name="Galperin M.Y."/>
            <person name="Jogler C."/>
        </authorList>
    </citation>
    <scope>NUCLEOTIDE SEQUENCE [LARGE SCALE GENOMIC DNA]</scope>
    <source>
        <strain evidence="3 4">Pla111</strain>
    </source>
</reference>
<dbReference type="Pfam" id="PF02371">
    <property type="entry name" value="Transposase_20"/>
    <property type="match status" value="1"/>
</dbReference>
<protein>
    <submittedName>
        <fullName evidence="3">Transposase IS116/IS110/IS902 family protein</fullName>
    </submittedName>
</protein>
<comment type="caution">
    <text evidence="3">The sequence shown here is derived from an EMBL/GenBank/DDBJ whole genome shotgun (WGS) entry which is preliminary data.</text>
</comment>
<dbReference type="GO" id="GO:0004803">
    <property type="term" value="F:transposase activity"/>
    <property type="evidence" value="ECO:0007669"/>
    <property type="project" value="InterPro"/>
</dbReference>
<gene>
    <name evidence="3" type="ORF">Pla111_20540</name>
</gene>
<feature type="domain" description="Transposase IS110-like N-terminal" evidence="1">
    <location>
        <begin position="8"/>
        <end position="155"/>
    </location>
</feature>
<evidence type="ECO:0000259" key="2">
    <source>
        <dbReference type="Pfam" id="PF02371"/>
    </source>
</evidence>
<dbReference type="InterPro" id="IPR002525">
    <property type="entry name" value="Transp_IS110-like_N"/>
</dbReference>
<sequence>MEAVNAYVGLDVHKESIAVAVADSGRDGEVRFWGTVPNTAHHVEKIATKLAERHGRIAFTYEAGPCGYEIHRLLQARGFACDVIAPSHIPRKPGDRVKNDHRDAVTLARLARAGELTAIWVPDPVHEAVRDLVRARHAASKDLKQARQRIQSFLLKHAASDYSAKPWTGRHRLWLAGRRFPHEAQQIAFQSYVNAMEQVLSRRTDLEAEIRHLVPQWSLGALVEALQALRGVALVIAVTLVAEVGDMRRFAHPKQLMAFLGLTPGEYSSGGSVRPRGITKAGNCSVRTLLYEAAWSYRLTPKVGSHMQQTMPRDIPQEAREIAWKAQLRLCKRYRQLQAKGKKSQVAITAVARELLGFIWSIGQCVSPRSEPATIA</sequence>
<evidence type="ECO:0000259" key="1">
    <source>
        <dbReference type="Pfam" id="PF01548"/>
    </source>
</evidence>
<feature type="domain" description="Transposase IS116/IS110/IS902 C-terminal" evidence="2">
    <location>
        <begin position="224"/>
        <end position="297"/>
    </location>
</feature>
<organism evidence="3 4">
    <name type="scientific">Botrimarina hoheduenensis</name>
    <dbReference type="NCBI Taxonomy" id="2528000"/>
    <lineage>
        <taxon>Bacteria</taxon>
        <taxon>Pseudomonadati</taxon>
        <taxon>Planctomycetota</taxon>
        <taxon>Planctomycetia</taxon>
        <taxon>Pirellulales</taxon>
        <taxon>Lacipirellulaceae</taxon>
        <taxon>Botrimarina</taxon>
    </lineage>
</organism>
<dbReference type="InterPro" id="IPR047650">
    <property type="entry name" value="Transpos_IS110"/>
</dbReference>
<dbReference type="Pfam" id="PF01548">
    <property type="entry name" value="DEDD_Tnp_IS110"/>
    <property type="match status" value="1"/>
</dbReference>
<name>A0A5C5VXD4_9BACT</name>
<evidence type="ECO:0000313" key="4">
    <source>
        <dbReference type="Proteomes" id="UP000318995"/>
    </source>
</evidence>
<dbReference type="GO" id="GO:0003677">
    <property type="term" value="F:DNA binding"/>
    <property type="evidence" value="ECO:0007669"/>
    <property type="project" value="InterPro"/>
</dbReference>
<dbReference type="GO" id="GO:0006313">
    <property type="term" value="P:DNA transposition"/>
    <property type="evidence" value="ECO:0007669"/>
    <property type="project" value="InterPro"/>
</dbReference>
<dbReference type="RefSeq" id="WP_197524931.1">
    <property type="nucleotide sequence ID" value="NZ_SJPH01000004.1"/>
</dbReference>
<dbReference type="InterPro" id="IPR003346">
    <property type="entry name" value="Transposase_20"/>
</dbReference>
<proteinExistence type="predicted"/>
<dbReference type="NCBIfam" id="NF033542">
    <property type="entry name" value="transpos_IS110"/>
    <property type="match status" value="1"/>
</dbReference>
<keyword evidence="4" id="KW-1185">Reference proteome</keyword>
<accession>A0A5C5VXD4</accession>
<evidence type="ECO:0000313" key="3">
    <source>
        <dbReference type="EMBL" id="TWT43104.1"/>
    </source>
</evidence>
<dbReference type="PANTHER" id="PTHR33055">
    <property type="entry name" value="TRANSPOSASE FOR INSERTION SEQUENCE ELEMENT IS1111A"/>
    <property type="match status" value="1"/>
</dbReference>
<dbReference type="EMBL" id="SJPH01000004">
    <property type="protein sequence ID" value="TWT43104.1"/>
    <property type="molecule type" value="Genomic_DNA"/>
</dbReference>
<dbReference type="AlphaFoldDB" id="A0A5C5VXD4"/>